<accession>A0A518CD55</accession>
<dbReference type="KEGG" id="bvo:Pan97_42270"/>
<keyword evidence="2" id="KW-0732">Signal</keyword>
<protein>
    <submittedName>
        <fullName evidence="3">Uncharacterized protein</fullName>
    </submittedName>
</protein>
<evidence type="ECO:0000313" key="4">
    <source>
        <dbReference type="Proteomes" id="UP000318626"/>
    </source>
</evidence>
<name>A0A518CD55_9BACT</name>
<dbReference type="AlphaFoldDB" id="A0A518CD55"/>
<feature type="compositionally biased region" description="Pro residues" evidence="1">
    <location>
        <begin position="242"/>
        <end position="253"/>
    </location>
</feature>
<organism evidence="3 4">
    <name type="scientific">Bremerella volcania</name>
    <dbReference type="NCBI Taxonomy" id="2527984"/>
    <lineage>
        <taxon>Bacteria</taxon>
        <taxon>Pseudomonadati</taxon>
        <taxon>Planctomycetota</taxon>
        <taxon>Planctomycetia</taxon>
        <taxon>Pirellulales</taxon>
        <taxon>Pirellulaceae</taxon>
        <taxon>Bremerella</taxon>
    </lineage>
</organism>
<evidence type="ECO:0000256" key="1">
    <source>
        <dbReference type="SAM" id="MobiDB-lite"/>
    </source>
</evidence>
<dbReference type="EMBL" id="CP036289">
    <property type="protein sequence ID" value="QDU77165.1"/>
    <property type="molecule type" value="Genomic_DNA"/>
</dbReference>
<keyword evidence="4" id="KW-1185">Reference proteome</keyword>
<feature type="region of interest" description="Disordered" evidence="1">
    <location>
        <begin position="231"/>
        <end position="253"/>
    </location>
</feature>
<gene>
    <name evidence="3" type="ORF">Pan97_42270</name>
</gene>
<dbReference type="Proteomes" id="UP000318626">
    <property type="component" value="Chromosome"/>
</dbReference>
<evidence type="ECO:0000256" key="2">
    <source>
        <dbReference type="SAM" id="SignalP"/>
    </source>
</evidence>
<feature type="chain" id="PRO_5021879104" evidence="2">
    <location>
        <begin position="28"/>
        <end position="253"/>
    </location>
</feature>
<evidence type="ECO:0000313" key="3">
    <source>
        <dbReference type="EMBL" id="QDU77165.1"/>
    </source>
</evidence>
<proteinExistence type="predicted"/>
<sequence length="253" mass="27795" precursor="true">MARKKTFLVVFVVAAVLIAAVAGSVYNATQHVPDFYTEALYVEPTTAHETGEVLEEQVFAFSNQVKKPRTWSLRLTDRQINSWLAADLKEKFPELLPEHIEDPRIAVKGKTLLVGCKYNGQSLNSILAVSLDCFLVEGEPNVVGVQLHNVTAGALPIPIGQLLSEIDTYANKAEIPIRWQQRDGDPVALITIPSTGKEIEGEIRIDALEFKDGEILLSGETIKTKEELKEKVVEGANQDAPEPSPLLEPPSES</sequence>
<feature type="signal peptide" evidence="2">
    <location>
        <begin position="1"/>
        <end position="27"/>
    </location>
</feature>
<reference evidence="4" key="1">
    <citation type="submission" date="2019-02" db="EMBL/GenBank/DDBJ databases">
        <title>Deep-cultivation of Planctomycetes and their phenomic and genomic characterization uncovers novel biology.</title>
        <authorList>
            <person name="Wiegand S."/>
            <person name="Jogler M."/>
            <person name="Boedeker C."/>
            <person name="Pinto D."/>
            <person name="Vollmers J."/>
            <person name="Rivas-Marin E."/>
            <person name="Kohn T."/>
            <person name="Peeters S.H."/>
            <person name="Heuer A."/>
            <person name="Rast P."/>
            <person name="Oberbeckmann S."/>
            <person name="Bunk B."/>
            <person name="Jeske O."/>
            <person name="Meyerdierks A."/>
            <person name="Storesund J.E."/>
            <person name="Kallscheuer N."/>
            <person name="Luecker S."/>
            <person name="Lage O.M."/>
            <person name="Pohl T."/>
            <person name="Merkel B.J."/>
            <person name="Hornburger P."/>
            <person name="Mueller R.-W."/>
            <person name="Bruemmer F."/>
            <person name="Labrenz M."/>
            <person name="Spormann A.M."/>
            <person name="Op den Camp H."/>
            <person name="Overmann J."/>
            <person name="Amann R."/>
            <person name="Jetten M.S.M."/>
            <person name="Mascher T."/>
            <person name="Medema M.H."/>
            <person name="Devos D.P."/>
            <person name="Kaster A.-K."/>
            <person name="Ovreas L."/>
            <person name="Rohde M."/>
            <person name="Galperin M.Y."/>
            <person name="Jogler C."/>
        </authorList>
    </citation>
    <scope>NUCLEOTIDE SEQUENCE [LARGE SCALE GENOMIC DNA]</scope>
    <source>
        <strain evidence="4">Pan97</strain>
    </source>
</reference>